<evidence type="ECO:0000313" key="1">
    <source>
        <dbReference type="EMBL" id="KRY85520.1"/>
    </source>
</evidence>
<protein>
    <submittedName>
        <fullName evidence="1">Uncharacterized protein</fullName>
    </submittedName>
</protein>
<proteinExistence type="predicted"/>
<dbReference type="AlphaFoldDB" id="A0A0V1FHL4"/>
<accession>A0A0V1FHL4</accession>
<comment type="caution">
    <text evidence="1">The sequence shown here is derived from an EMBL/GenBank/DDBJ whole genome shotgun (WGS) entry which is preliminary data.</text>
</comment>
<evidence type="ECO:0000313" key="2">
    <source>
        <dbReference type="Proteomes" id="UP000054995"/>
    </source>
</evidence>
<reference evidence="1 2" key="1">
    <citation type="submission" date="2015-01" db="EMBL/GenBank/DDBJ databases">
        <title>Evolution of Trichinella species and genotypes.</title>
        <authorList>
            <person name="Korhonen P.K."/>
            <person name="Edoardo P."/>
            <person name="Giuseppe L.R."/>
            <person name="Gasser R.B."/>
        </authorList>
    </citation>
    <scope>NUCLEOTIDE SEQUENCE [LARGE SCALE GENOMIC DNA]</scope>
    <source>
        <strain evidence="1">ISS470</strain>
    </source>
</reference>
<name>A0A0V1FHL4_TRIPS</name>
<sequence length="75" mass="8377">MANWSTHKQVAIPKCDGKHQFVRTDKSVPAGGSASVGDQFLPFPPPTSRYYRNMERKHFSRLAACGQMACFICQS</sequence>
<gene>
    <name evidence="1" type="ORF">T4D_8666</name>
</gene>
<dbReference type="Proteomes" id="UP000054995">
    <property type="component" value="Unassembled WGS sequence"/>
</dbReference>
<organism evidence="1 2">
    <name type="scientific">Trichinella pseudospiralis</name>
    <name type="common">Parasitic roundworm</name>
    <dbReference type="NCBI Taxonomy" id="6337"/>
    <lineage>
        <taxon>Eukaryota</taxon>
        <taxon>Metazoa</taxon>
        <taxon>Ecdysozoa</taxon>
        <taxon>Nematoda</taxon>
        <taxon>Enoplea</taxon>
        <taxon>Dorylaimia</taxon>
        <taxon>Trichinellida</taxon>
        <taxon>Trichinellidae</taxon>
        <taxon>Trichinella</taxon>
    </lineage>
</organism>
<dbReference type="EMBL" id="JYDT01000089">
    <property type="protein sequence ID" value="KRY85520.1"/>
    <property type="molecule type" value="Genomic_DNA"/>
</dbReference>
<keyword evidence="2" id="KW-1185">Reference proteome</keyword>